<proteinExistence type="predicted"/>
<keyword evidence="2" id="KW-1185">Reference proteome</keyword>
<accession>A0A0A6UHY2</accession>
<comment type="caution">
    <text evidence="1">The sequence shown here is derived from an EMBL/GenBank/DDBJ whole genome shotgun (WGS) entry which is preliminary data.</text>
</comment>
<protein>
    <submittedName>
        <fullName evidence="1">Uncharacterized protein</fullName>
    </submittedName>
</protein>
<dbReference type="AlphaFoldDB" id="A0A0A6UHY2"/>
<organism evidence="1 2">
    <name type="scientific">Actinoplanes utahensis</name>
    <dbReference type="NCBI Taxonomy" id="1869"/>
    <lineage>
        <taxon>Bacteria</taxon>
        <taxon>Bacillati</taxon>
        <taxon>Actinomycetota</taxon>
        <taxon>Actinomycetes</taxon>
        <taxon>Micromonosporales</taxon>
        <taxon>Micromonosporaceae</taxon>
        <taxon>Actinoplanes</taxon>
    </lineage>
</organism>
<dbReference type="EMBL" id="JRTT01000088">
    <property type="protein sequence ID" value="KHD73924.1"/>
    <property type="molecule type" value="Genomic_DNA"/>
</dbReference>
<sequence>MEWVGHVDTNPIKALESFVLGWFPAEKLTSAEMDGSAGEWDNLPEALAAFQRLARLRPALHRFHDPVLEEPKRASGPLGDRLIFAVSDGAGMGWSIPWPPEEPGQADPRVWFTEDPYTEEPETILEEEPLSRFLLQFTLFEAIQAAPYRAWTYCMPTAP</sequence>
<dbReference type="Proteomes" id="UP000054537">
    <property type="component" value="Unassembled WGS sequence"/>
</dbReference>
<evidence type="ECO:0000313" key="1">
    <source>
        <dbReference type="EMBL" id="KHD73924.1"/>
    </source>
</evidence>
<gene>
    <name evidence="1" type="ORF">MB27_31875</name>
</gene>
<reference evidence="1 2" key="1">
    <citation type="submission" date="2014-10" db="EMBL/GenBank/DDBJ databases">
        <title>Draft genome sequence of Actinoplanes utahensis NRRL 12052.</title>
        <authorList>
            <person name="Velasco-Bucheli B."/>
            <person name="del Cerro C."/>
            <person name="Hormigo D."/>
            <person name="Garcia J.L."/>
            <person name="Acebal C."/>
            <person name="Arroyo M."/>
            <person name="de la Mata I."/>
        </authorList>
    </citation>
    <scope>NUCLEOTIDE SEQUENCE [LARGE SCALE GENOMIC DNA]</scope>
    <source>
        <strain evidence="1 2">NRRL 12052</strain>
    </source>
</reference>
<name>A0A0A6UHY2_ACTUT</name>
<evidence type="ECO:0000313" key="2">
    <source>
        <dbReference type="Proteomes" id="UP000054537"/>
    </source>
</evidence>